<feature type="transmembrane region" description="Helical" evidence="9">
    <location>
        <begin position="79"/>
        <end position="99"/>
    </location>
</feature>
<feature type="transmembrane region" description="Helical" evidence="9">
    <location>
        <begin position="56"/>
        <end position="73"/>
    </location>
</feature>
<reference evidence="11 12" key="1">
    <citation type="submission" date="2016-10" db="EMBL/GenBank/DDBJ databases">
        <authorList>
            <person name="de Groot N.N."/>
        </authorList>
    </citation>
    <scope>NUCLEOTIDE SEQUENCE [LARGE SCALE GENOMIC DNA]</scope>
    <source>
        <strain evidence="11 12">L 420-91</strain>
    </source>
</reference>
<keyword evidence="5 9" id="KW-0812">Transmembrane</keyword>
<comment type="similarity">
    <text evidence="2 8">Belongs to the BioY family.</text>
</comment>
<dbReference type="EMBL" id="FNDE01000044">
    <property type="protein sequence ID" value="SDH69413.1"/>
    <property type="molecule type" value="Genomic_DNA"/>
</dbReference>
<dbReference type="OrthoDB" id="9803495at2"/>
<dbReference type="Pfam" id="PF02632">
    <property type="entry name" value="BioY"/>
    <property type="match status" value="1"/>
</dbReference>
<evidence type="ECO:0000256" key="8">
    <source>
        <dbReference type="PIRNR" id="PIRNR016661"/>
    </source>
</evidence>
<evidence type="ECO:0000313" key="11">
    <source>
        <dbReference type="EMBL" id="SDH69413.1"/>
    </source>
</evidence>
<dbReference type="Gene3D" id="1.10.1760.20">
    <property type="match status" value="1"/>
</dbReference>
<dbReference type="GeneID" id="97142710"/>
<evidence type="ECO:0000256" key="3">
    <source>
        <dbReference type="ARBA" id="ARBA00022448"/>
    </source>
</evidence>
<protein>
    <recommendedName>
        <fullName evidence="8">Biotin transporter</fullName>
    </recommendedName>
</protein>
<feature type="transmembrane region" description="Helical" evidence="9">
    <location>
        <begin position="111"/>
        <end position="133"/>
    </location>
</feature>
<dbReference type="Proteomes" id="UP000198956">
    <property type="component" value="Unassembled WGS sequence"/>
</dbReference>
<evidence type="ECO:0000256" key="9">
    <source>
        <dbReference type="SAM" id="Phobius"/>
    </source>
</evidence>
<keyword evidence="7 8" id="KW-0472">Membrane</keyword>
<dbReference type="PIRSF" id="PIRSF016661">
    <property type="entry name" value="BioY"/>
    <property type="match status" value="1"/>
</dbReference>
<dbReference type="PANTHER" id="PTHR34295">
    <property type="entry name" value="BIOTIN TRANSPORTER BIOY"/>
    <property type="match status" value="1"/>
</dbReference>
<organism evidence="11 12">
    <name type="scientific">Aneurinibacillus thermoaerophilus</name>
    <dbReference type="NCBI Taxonomy" id="143495"/>
    <lineage>
        <taxon>Bacteria</taxon>
        <taxon>Bacillati</taxon>
        <taxon>Bacillota</taxon>
        <taxon>Bacilli</taxon>
        <taxon>Bacillales</taxon>
        <taxon>Paenibacillaceae</taxon>
        <taxon>Aneurinibacillus group</taxon>
        <taxon>Aneurinibacillus</taxon>
    </lineage>
</organism>
<dbReference type="Proteomes" id="UP000826616">
    <property type="component" value="Chromosome"/>
</dbReference>
<evidence type="ECO:0000256" key="6">
    <source>
        <dbReference type="ARBA" id="ARBA00022989"/>
    </source>
</evidence>
<dbReference type="AlphaFoldDB" id="A0A1G8EHL0"/>
<keyword evidence="6 9" id="KW-1133">Transmembrane helix</keyword>
<evidence type="ECO:0000256" key="5">
    <source>
        <dbReference type="ARBA" id="ARBA00022692"/>
    </source>
</evidence>
<evidence type="ECO:0000256" key="4">
    <source>
        <dbReference type="ARBA" id="ARBA00022475"/>
    </source>
</evidence>
<dbReference type="InterPro" id="IPR003784">
    <property type="entry name" value="BioY"/>
</dbReference>
<dbReference type="GO" id="GO:0005886">
    <property type="term" value="C:plasma membrane"/>
    <property type="evidence" value="ECO:0007669"/>
    <property type="project" value="UniProtKB-SubCell"/>
</dbReference>
<reference evidence="10 13" key="2">
    <citation type="submission" date="2021-08" db="EMBL/GenBank/DDBJ databases">
        <title>Complete genome sequence of the strain Aneurinibacillus thermoaerophilus CCM 8960.</title>
        <authorList>
            <person name="Musilova J."/>
            <person name="Kourilova X."/>
            <person name="Pernicova I."/>
            <person name="Bezdicek M."/>
            <person name="Lengerova M."/>
            <person name="Obruca S."/>
            <person name="Sedlar K."/>
        </authorList>
    </citation>
    <scope>NUCLEOTIDE SEQUENCE [LARGE SCALE GENOMIC DNA]</scope>
    <source>
        <strain evidence="10 13">CCM 8960</strain>
    </source>
</reference>
<evidence type="ECO:0000313" key="13">
    <source>
        <dbReference type="Proteomes" id="UP000826616"/>
    </source>
</evidence>
<keyword evidence="13" id="KW-1185">Reference proteome</keyword>
<feature type="transmembrane region" description="Helical" evidence="9">
    <location>
        <begin position="145"/>
        <end position="167"/>
    </location>
</feature>
<evidence type="ECO:0000256" key="7">
    <source>
        <dbReference type="ARBA" id="ARBA00023136"/>
    </source>
</evidence>
<evidence type="ECO:0000313" key="10">
    <source>
        <dbReference type="EMBL" id="QYY42175.1"/>
    </source>
</evidence>
<evidence type="ECO:0000256" key="2">
    <source>
        <dbReference type="ARBA" id="ARBA00010692"/>
    </source>
</evidence>
<evidence type="ECO:0000256" key="1">
    <source>
        <dbReference type="ARBA" id="ARBA00004651"/>
    </source>
</evidence>
<keyword evidence="4 8" id="KW-1003">Cell membrane</keyword>
<dbReference type="EMBL" id="CP080764">
    <property type="protein sequence ID" value="QYY42175.1"/>
    <property type="molecule type" value="Genomic_DNA"/>
</dbReference>
<sequence length="190" mass="20305">MGKTSLKMMILSALFCAIIAVCAQISITFLPPVPFTMQNFAVALTVVILGRRYGTLAILLYILVGAIGVPVFAKFNAGLPVLVGPTGGYLIGYIVSAFVMGTMIDRGKLTFMKAFIVNIVGLAIIHVAGVIQLKLVGSMTWDKAIGIDITFILPDLIKIILASYIGIQVRRRLALAGLLPNSLNNEKIVA</sequence>
<dbReference type="PANTHER" id="PTHR34295:SF4">
    <property type="entry name" value="BIOTIN TRANSPORTER BIOY-RELATED"/>
    <property type="match status" value="1"/>
</dbReference>
<gene>
    <name evidence="10" type="ORF">K3F53_15110</name>
    <name evidence="11" type="ORF">SAMN04489735_104418</name>
</gene>
<accession>A0A1G8EHL0</accession>
<name>A0A1G8EHL0_ANETH</name>
<proteinExistence type="inferred from homology"/>
<dbReference type="RefSeq" id="WP_057897822.1">
    <property type="nucleotide sequence ID" value="NZ_CP080764.1"/>
</dbReference>
<dbReference type="GO" id="GO:0015225">
    <property type="term" value="F:biotin transmembrane transporter activity"/>
    <property type="evidence" value="ECO:0007669"/>
    <property type="project" value="UniProtKB-UniRule"/>
</dbReference>
<comment type="subcellular location">
    <subcellularLocation>
        <location evidence="1 8">Cell membrane</location>
        <topology evidence="1 8">Multi-pass membrane protein</topology>
    </subcellularLocation>
</comment>
<keyword evidence="3 8" id="KW-0813">Transport</keyword>
<evidence type="ECO:0000313" key="12">
    <source>
        <dbReference type="Proteomes" id="UP000198956"/>
    </source>
</evidence>